<name>A0AAN4ZBG7_9BILA</name>
<sequence length="88" mass="10262">LRKDLRNPYNSILFIMCLELAVMITIKVGRVYRKMPMRCTVEDLTYSFALHGLIDYNAYIIIRAHVTYLAAILSFVRYRALQSASKED</sequence>
<reference evidence="3" key="1">
    <citation type="submission" date="2022-10" db="EMBL/GenBank/DDBJ databases">
        <title>Genome assembly of Pristionchus species.</title>
        <authorList>
            <person name="Yoshida K."/>
            <person name="Sommer R.J."/>
        </authorList>
    </citation>
    <scope>NUCLEOTIDE SEQUENCE [LARGE SCALE GENOMIC DNA]</scope>
    <source>
        <strain evidence="3">RS5460</strain>
    </source>
</reference>
<evidence type="ECO:0000256" key="1">
    <source>
        <dbReference type="SAM" id="Phobius"/>
    </source>
</evidence>
<dbReference type="PANTHER" id="PTHR46273:SF14">
    <property type="entry name" value="G-PROTEIN COUPLED RECEPTOR DMSR-1"/>
    <property type="match status" value="1"/>
</dbReference>
<gene>
    <name evidence="2" type="ORF">PMAYCL1PPCAC_04855</name>
</gene>
<feature type="transmembrane region" description="Helical" evidence="1">
    <location>
        <begin position="56"/>
        <end position="76"/>
    </location>
</feature>
<keyword evidence="1" id="KW-0812">Transmembrane</keyword>
<evidence type="ECO:0000313" key="3">
    <source>
        <dbReference type="Proteomes" id="UP001328107"/>
    </source>
</evidence>
<dbReference type="GO" id="GO:0008528">
    <property type="term" value="F:G protein-coupled peptide receptor activity"/>
    <property type="evidence" value="ECO:0007669"/>
    <property type="project" value="TreeGrafter"/>
</dbReference>
<dbReference type="PANTHER" id="PTHR46273">
    <property type="entry name" value="MYOSUPPRESSIN RECEPTOR 1, ISOFORM B-RELATED"/>
    <property type="match status" value="1"/>
</dbReference>
<keyword evidence="3" id="KW-1185">Reference proteome</keyword>
<keyword evidence="1" id="KW-0472">Membrane</keyword>
<evidence type="ECO:0000313" key="2">
    <source>
        <dbReference type="EMBL" id="GMR34660.1"/>
    </source>
</evidence>
<dbReference type="GO" id="GO:0005886">
    <property type="term" value="C:plasma membrane"/>
    <property type="evidence" value="ECO:0007669"/>
    <property type="project" value="TreeGrafter"/>
</dbReference>
<comment type="caution">
    <text evidence="2">The sequence shown here is derived from an EMBL/GenBank/DDBJ whole genome shotgun (WGS) entry which is preliminary data.</text>
</comment>
<feature type="transmembrane region" description="Helical" evidence="1">
    <location>
        <begin position="12"/>
        <end position="32"/>
    </location>
</feature>
<keyword evidence="1" id="KW-1133">Transmembrane helix</keyword>
<dbReference type="Proteomes" id="UP001328107">
    <property type="component" value="Unassembled WGS sequence"/>
</dbReference>
<feature type="non-terminal residue" evidence="2">
    <location>
        <position position="1"/>
    </location>
</feature>
<proteinExistence type="predicted"/>
<feature type="non-terminal residue" evidence="2">
    <location>
        <position position="88"/>
    </location>
</feature>
<dbReference type="AlphaFoldDB" id="A0AAN4ZBG7"/>
<organism evidence="2 3">
    <name type="scientific">Pristionchus mayeri</name>
    <dbReference type="NCBI Taxonomy" id="1317129"/>
    <lineage>
        <taxon>Eukaryota</taxon>
        <taxon>Metazoa</taxon>
        <taxon>Ecdysozoa</taxon>
        <taxon>Nematoda</taxon>
        <taxon>Chromadorea</taxon>
        <taxon>Rhabditida</taxon>
        <taxon>Rhabditina</taxon>
        <taxon>Diplogasteromorpha</taxon>
        <taxon>Diplogasteroidea</taxon>
        <taxon>Neodiplogasteridae</taxon>
        <taxon>Pristionchus</taxon>
    </lineage>
</organism>
<accession>A0AAN4ZBG7</accession>
<dbReference type="InterPro" id="IPR053219">
    <property type="entry name" value="GPCR_Dmsr-1"/>
</dbReference>
<evidence type="ECO:0008006" key="4">
    <source>
        <dbReference type="Google" id="ProtNLM"/>
    </source>
</evidence>
<dbReference type="EMBL" id="BTRK01000002">
    <property type="protein sequence ID" value="GMR34660.1"/>
    <property type="molecule type" value="Genomic_DNA"/>
</dbReference>
<protein>
    <recommendedName>
        <fullName evidence="4">G protein-coupled receptor</fullName>
    </recommendedName>
</protein>